<proteinExistence type="inferred from homology"/>
<dbReference type="PROSITE" id="PS00362">
    <property type="entry name" value="RIBOSOMAL_S15"/>
    <property type="match status" value="1"/>
</dbReference>
<dbReference type="eggNOG" id="COG0184">
    <property type="taxonomic scope" value="Bacteria"/>
</dbReference>
<dbReference type="Pfam" id="PF00312">
    <property type="entry name" value="Ribosomal_S15"/>
    <property type="match status" value="1"/>
</dbReference>
<evidence type="ECO:0000256" key="1">
    <source>
        <dbReference type="ARBA" id="ARBA00022980"/>
    </source>
</evidence>
<comment type="caution">
    <text evidence="7">The sequence shown here is derived from an EMBL/GenBank/DDBJ whole genome shotgun (WGS) entry which is preliminary data.</text>
</comment>
<dbReference type="SUPFAM" id="SSF47060">
    <property type="entry name" value="S15/NS1 RNA-binding domain"/>
    <property type="match status" value="1"/>
</dbReference>
<dbReference type="PANTHER" id="PTHR23321">
    <property type="entry name" value="RIBOSOMAL PROTEIN S15, BACTERIAL AND ORGANELLAR"/>
    <property type="match status" value="1"/>
</dbReference>
<dbReference type="Gene3D" id="1.10.287.10">
    <property type="entry name" value="S15/NS1, RNA-binding"/>
    <property type="match status" value="1"/>
</dbReference>
<keyword evidence="2 4" id="KW-0687">Ribonucleoprotein</keyword>
<dbReference type="PATRIC" id="fig|1313304.3.peg.1172"/>
<keyword evidence="4 6" id="KW-0694">RNA-binding</keyword>
<dbReference type="GO" id="GO:0019843">
    <property type="term" value="F:rRNA binding"/>
    <property type="evidence" value="ECO:0007669"/>
    <property type="project" value="UniProtKB-UniRule"/>
</dbReference>
<organism evidence="7 8">
    <name type="scientific">Chitinivibrio alkaliphilus ACht1</name>
    <dbReference type="NCBI Taxonomy" id="1313304"/>
    <lineage>
        <taxon>Bacteria</taxon>
        <taxon>Pseudomonadati</taxon>
        <taxon>Fibrobacterota</taxon>
        <taxon>Chitinivibrionia</taxon>
        <taxon>Chitinivibrionales</taxon>
        <taxon>Chitinivibrionaceae</taxon>
        <taxon>Chitinivibrio</taxon>
    </lineage>
</organism>
<evidence type="ECO:0000256" key="6">
    <source>
        <dbReference type="RuleBase" id="RU004524"/>
    </source>
</evidence>
<dbReference type="GO" id="GO:0003735">
    <property type="term" value="F:structural constituent of ribosome"/>
    <property type="evidence" value="ECO:0007669"/>
    <property type="project" value="InterPro"/>
</dbReference>
<dbReference type="Proteomes" id="UP000017148">
    <property type="component" value="Unassembled WGS sequence"/>
</dbReference>
<keyword evidence="8" id="KW-1185">Reference proteome</keyword>
<dbReference type="GO" id="GO:0022627">
    <property type="term" value="C:cytosolic small ribosomal subunit"/>
    <property type="evidence" value="ECO:0007669"/>
    <property type="project" value="TreeGrafter"/>
</dbReference>
<evidence type="ECO:0000313" key="8">
    <source>
        <dbReference type="Proteomes" id="UP000017148"/>
    </source>
</evidence>
<gene>
    <name evidence="4" type="primary">rpsO</name>
    <name evidence="7" type="ORF">CALK_1226</name>
</gene>
<dbReference type="EMBL" id="ASJR01000009">
    <property type="protein sequence ID" value="ERP31783.1"/>
    <property type="molecule type" value="Genomic_DNA"/>
</dbReference>
<evidence type="ECO:0000256" key="2">
    <source>
        <dbReference type="ARBA" id="ARBA00023274"/>
    </source>
</evidence>
<dbReference type="InterPro" id="IPR009068">
    <property type="entry name" value="uS15_NS1_RNA-bd_sf"/>
</dbReference>
<evidence type="ECO:0000313" key="7">
    <source>
        <dbReference type="EMBL" id="ERP31783.1"/>
    </source>
</evidence>
<sequence length="89" mass="10396">MSITTEKKAELIREFGAGEADSGNACVQVAILTERIKNLTGHVKANKKDHDTRRSLMMLIGKRKRLLKYLREREIETYRELLKRLNLKR</sequence>
<dbReference type="PANTHER" id="PTHR23321:SF26">
    <property type="entry name" value="SMALL RIBOSOMAL SUBUNIT PROTEIN US15M"/>
    <property type="match status" value="1"/>
</dbReference>
<comment type="function">
    <text evidence="4">Forms an intersubunit bridge (bridge B4) with the 23S rRNA of the 50S subunit in the ribosome.</text>
</comment>
<accession>U7D761</accession>
<dbReference type="FunFam" id="1.10.287.10:FF:000002">
    <property type="entry name" value="30S ribosomal protein S15"/>
    <property type="match status" value="1"/>
</dbReference>
<evidence type="ECO:0000256" key="3">
    <source>
        <dbReference type="ARBA" id="ARBA00064542"/>
    </source>
</evidence>
<comment type="similarity">
    <text evidence="4 5">Belongs to the universal ribosomal protein uS15 family.</text>
</comment>
<evidence type="ECO:0000256" key="5">
    <source>
        <dbReference type="RuleBase" id="RU003919"/>
    </source>
</evidence>
<name>U7D761_9BACT</name>
<dbReference type="SMART" id="SM01387">
    <property type="entry name" value="Ribosomal_S15"/>
    <property type="match status" value="1"/>
</dbReference>
<comment type="function">
    <text evidence="4 6">One of the primary rRNA binding proteins, it binds directly to 16S rRNA where it helps nucleate assembly of the platform of the 30S subunit by binding and bridging several RNA helices of the 16S rRNA.</text>
</comment>
<evidence type="ECO:0000256" key="4">
    <source>
        <dbReference type="HAMAP-Rule" id="MF_01343"/>
    </source>
</evidence>
<reference evidence="7 8" key="1">
    <citation type="journal article" date="2013" name="Environ. Microbiol.">
        <title>Genome analysis of Chitinivibrio alkaliphilus gen. nov., sp. nov., a novel extremely haloalkaliphilic anaerobic chitinolytic bacterium from the candidate phylum Termite Group 3.</title>
        <authorList>
            <person name="Sorokin D.Y."/>
            <person name="Gumerov V.M."/>
            <person name="Rakitin A.L."/>
            <person name="Beletsky A.V."/>
            <person name="Damste J.S."/>
            <person name="Muyzer G."/>
            <person name="Mardanov A.V."/>
            <person name="Ravin N.V."/>
        </authorList>
    </citation>
    <scope>NUCLEOTIDE SEQUENCE [LARGE SCALE GENOMIC DNA]</scope>
    <source>
        <strain evidence="7 8">ACht1</strain>
    </source>
</reference>
<dbReference type="Gene3D" id="6.10.250.3130">
    <property type="match status" value="1"/>
</dbReference>
<dbReference type="OrthoDB" id="9799262at2"/>
<dbReference type="CDD" id="cd00353">
    <property type="entry name" value="Ribosomal_S15p_S13e"/>
    <property type="match status" value="1"/>
</dbReference>
<dbReference type="HAMAP" id="MF_01343_B">
    <property type="entry name" value="Ribosomal_uS15_B"/>
    <property type="match status" value="1"/>
</dbReference>
<keyword evidence="1 4" id="KW-0689">Ribosomal protein</keyword>
<protein>
    <recommendedName>
        <fullName evidence="4">Small ribosomal subunit protein uS15</fullName>
    </recommendedName>
</protein>
<dbReference type="NCBIfam" id="TIGR00952">
    <property type="entry name" value="S15_bact"/>
    <property type="match status" value="1"/>
</dbReference>
<dbReference type="InterPro" id="IPR005290">
    <property type="entry name" value="Ribosomal_uS15_bac-type"/>
</dbReference>
<dbReference type="GO" id="GO:0006412">
    <property type="term" value="P:translation"/>
    <property type="evidence" value="ECO:0007669"/>
    <property type="project" value="UniProtKB-UniRule"/>
</dbReference>
<dbReference type="RefSeq" id="WP_022636702.1">
    <property type="nucleotide sequence ID" value="NZ_ASJR01000009.1"/>
</dbReference>
<comment type="subunit">
    <text evidence="3 4">Part of the 30S ribosomal subunit. Forms a bridge to the 50S subunit in the 70S ribosome, contacting the 23S rRNA.</text>
</comment>
<dbReference type="STRING" id="1313304.CALK_1226"/>
<dbReference type="AlphaFoldDB" id="U7D761"/>
<dbReference type="InterPro" id="IPR000589">
    <property type="entry name" value="Ribosomal_uS15"/>
</dbReference>
<keyword evidence="4 6" id="KW-0699">rRNA-binding</keyword>